<sequence>MIMAQLRRMEERQISIENKTDENSKIIKRLMRESAVRRPVKPQGISFRTVDDFLAFEEVDEEIYNDL</sequence>
<dbReference type="EMBL" id="LBMM01021093">
    <property type="protein sequence ID" value="KMQ83145.1"/>
    <property type="molecule type" value="Genomic_DNA"/>
</dbReference>
<proteinExistence type="predicted"/>
<name>A0A0J7MRK5_LASNI</name>
<dbReference type="AlphaFoldDB" id="A0A0J7MRK5"/>
<protein>
    <submittedName>
        <fullName evidence="1">Neurofilament medium polypeptide-like protein</fullName>
    </submittedName>
</protein>
<gene>
    <name evidence="1" type="ORF">RF55_20799</name>
</gene>
<evidence type="ECO:0000313" key="2">
    <source>
        <dbReference type="Proteomes" id="UP000036403"/>
    </source>
</evidence>
<feature type="non-terminal residue" evidence="1">
    <location>
        <position position="67"/>
    </location>
</feature>
<dbReference type="PaxDb" id="67767-A0A0J7MRK5"/>
<dbReference type="OrthoDB" id="7554710at2759"/>
<reference evidence="1 2" key="1">
    <citation type="submission" date="2015-04" db="EMBL/GenBank/DDBJ databases">
        <title>Lasius niger genome sequencing.</title>
        <authorList>
            <person name="Konorov E.A."/>
            <person name="Nikitin M.A."/>
            <person name="Kirill M.V."/>
            <person name="Chang P."/>
        </authorList>
    </citation>
    <scope>NUCLEOTIDE SEQUENCE [LARGE SCALE GENOMIC DNA]</scope>
    <source>
        <tissue evidence="1">Whole</tissue>
    </source>
</reference>
<evidence type="ECO:0000313" key="1">
    <source>
        <dbReference type="EMBL" id="KMQ83145.1"/>
    </source>
</evidence>
<organism evidence="1 2">
    <name type="scientific">Lasius niger</name>
    <name type="common">Black garden ant</name>
    <dbReference type="NCBI Taxonomy" id="67767"/>
    <lineage>
        <taxon>Eukaryota</taxon>
        <taxon>Metazoa</taxon>
        <taxon>Ecdysozoa</taxon>
        <taxon>Arthropoda</taxon>
        <taxon>Hexapoda</taxon>
        <taxon>Insecta</taxon>
        <taxon>Pterygota</taxon>
        <taxon>Neoptera</taxon>
        <taxon>Endopterygota</taxon>
        <taxon>Hymenoptera</taxon>
        <taxon>Apocrita</taxon>
        <taxon>Aculeata</taxon>
        <taxon>Formicoidea</taxon>
        <taxon>Formicidae</taxon>
        <taxon>Formicinae</taxon>
        <taxon>Lasius</taxon>
        <taxon>Lasius</taxon>
    </lineage>
</organism>
<dbReference type="Proteomes" id="UP000036403">
    <property type="component" value="Unassembled WGS sequence"/>
</dbReference>
<accession>A0A0J7MRK5</accession>
<comment type="caution">
    <text evidence="1">The sequence shown here is derived from an EMBL/GenBank/DDBJ whole genome shotgun (WGS) entry which is preliminary data.</text>
</comment>
<keyword evidence="2" id="KW-1185">Reference proteome</keyword>